<dbReference type="Proteomes" id="UP000586827">
    <property type="component" value="Unassembled WGS sequence"/>
</dbReference>
<dbReference type="EMBL" id="JABELX010000004">
    <property type="protein sequence ID" value="NNH71013.1"/>
    <property type="molecule type" value="Genomic_DNA"/>
</dbReference>
<proteinExistence type="predicted"/>
<comment type="caution">
    <text evidence="1">The sequence shown here is derived from an EMBL/GenBank/DDBJ whole genome shotgun (WGS) entry which is preliminary data.</text>
</comment>
<reference evidence="1 2" key="1">
    <citation type="submission" date="2020-05" db="EMBL/GenBank/DDBJ databases">
        <title>MicrobeNet Type strains.</title>
        <authorList>
            <person name="Nicholson A.C."/>
        </authorList>
    </citation>
    <scope>NUCLEOTIDE SEQUENCE [LARGE SCALE GENOMIC DNA]</scope>
    <source>
        <strain evidence="1 2">JCM 3224</strain>
    </source>
</reference>
<dbReference type="AlphaFoldDB" id="A0A849BWN7"/>
<accession>A0A849BWN7</accession>
<protein>
    <submittedName>
        <fullName evidence="1">Uncharacterized protein</fullName>
    </submittedName>
</protein>
<sequence length="97" mass="10007">MSTQDGPVVCVSYLASAELWSVTKFPTANQGAAIRSVEHSIAADGPMASAVLAALEVPTLLIANRIGGDEEGGRVGRWLQQHHVPTTAVASAEIGTP</sequence>
<dbReference type="RefSeq" id="WP_067523140.1">
    <property type="nucleotide sequence ID" value="NZ_JABELX010000004.1"/>
</dbReference>
<name>A0A849BWN7_9NOCA</name>
<evidence type="ECO:0000313" key="2">
    <source>
        <dbReference type="Proteomes" id="UP000586827"/>
    </source>
</evidence>
<gene>
    <name evidence="1" type="ORF">HLB23_14260</name>
</gene>
<evidence type="ECO:0000313" key="1">
    <source>
        <dbReference type="EMBL" id="NNH71013.1"/>
    </source>
</evidence>
<organism evidence="1 2">
    <name type="scientific">Nocardia uniformis</name>
    <dbReference type="NCBI Taxonomy" id="53432"/>
    <lineage>
        <taxon>Bacteria</taxon>
        <taxon>Bacillati</taxon>
        <taxon>Actinomycetota</taxon>
        <taxon>Actinomycetes</taxon>
        <taxon>Mycobacteriales</taxon>
        <taxon>Nocardiaceae</taxon>
        <taxon>Nocardia</taxon>
    </lineage>
</organism>
<keyword evidence="2" id="KW-1185">Reference proteome</keyword>